<dbReference type="SMART" id="SM00387">
    <property type="entry name" value="HATPase_c"/>
    <property type="match status" value="1"/>
</dbReference>
<dbReference type="InterPro" id="IPR005467">
    <property type="entry name" value="His_kinase_dom"/>
</dbReference>
<proteinExistence type="predicted"/>
<dbReference type="Pfam" id="PF02518">
    <property type="entry name" value="HATPase_c"/>
    <property type="match status" value="1"/>
</dbReference>
<evidence type="ECO:0000313" key="11">
    <source>
        <dbReference type="Proteomes" id="UP000000663"/>
    </source>
</evidence>
<dbReference type="Gene3D" id="3.30.565.10">
    <property type="entry name" value="Histidine kinase-like ATPase, C-terminal domain"/>
    <property type="match status" value="1"/>
</dbReference>
<dbReference type="eggNOG" id="arCOG06192">
    <property type="taxonomic scope" value="Archaea"/>
</dbReference>
<name>Q0W5E4_METAR</name>
<dbReference type="InterPro" id="IPR036890">
    <property type="entry name" value="HATPase_C_sf"/>
</dbReference>
<feature type="domain" description="PAC" evidence="9">
    <location>
        <begin position="105"/>
        <end position="155"/>
    </location>
</feature>
<dbReference type="InterPro" id="IPR003594">
    <property type="entry name" value="HATPase_dom"/>
</dbReference>
<keyword evidence="3" id="KW-0597">Phosphoprotein</keyword>
<dbReference type="InterPro" id="IPR035965">
    <property type="entry name" value="PAS-like_dom_sf"/>
</dbReference>
<dbReference type="SMART" id="SM00091">
    <property type="entry name" value="PAS"/>
    <property type="match status" value="1"/>
</dbReference>
<evidence type="ECO:0000313" key="10">
    <source>
        <dbReference type="EMBL" id="CAJ36399.1"/>
    </source>
</evidence>
<evidence type="ECO:0000256" key="3">
    <source>
        <dbReference type="ARBA" id="ARBA00022553"/>
    </source>
</evidence>
<feature type="region of interest" description="Disordered" evidence="6">
    <location>
        <begin position="1"/>
        <end position="26"/>
    </location>
</feature>
<evidence type="ECO:0000256" key="1">
    <source>
        <dbReference type="ARBA" id="ARBA00000085"/>
    </source>
</evidence>
<evidence type="ECO:0000256" key="2">
    <source>
        <dbReference type="ARBA" id="ARBA00012438"/>
    </source>
</evidence>
<dbReference type="InterPro" id="IPR000014">
    <property type="entry name" value="PAS"/>
</dbReference>
<dbReference type="InterPro" id="IPR000700">
    <property type="entry name" value="PAS-assoc_C"/>
</dbReference>
<dbReference type="AlphaFoldDB" id="Q0W5E4"/>
<feature type="domain" description="PAS" evidence="8">
    <location>
        <begin position="33"/>
        <end position="103"/>
    </location>
</feature>
<dbReference type="PROSITE" id="PS50109">
    <property type="entry name" value="HIS_KIN"/>
    <property type="match status" value="1"/>
</dbReference>
<dbReference type="EMBL" id="AM114193">
    <property type="protein sequence ID" value="CAJ36399.1"/>
    <property type="molecule type" value="Genomic_DNA"/>
</dbReference>
<comment type="catalytic activity">
    <reaction evidence="1">
        <text>ATP + protein L-histidine = ADP + protein N-phospho-L-histidine.</text>
        <dbReference type="EC" id="2.7.13.3"/>
    </reaction>
</comment>
<evidence type="ECO:0000256" key="4">
    <source>
        <dbReference type="ARBA" id="ARBA00022679"/>
    </source>
</evidence>
<dbReference type="InterPro" id="IPR052162">
    <property type="entry name" value="Sensor_kinase/Photoreceptor"/>
</dbReference>
<dbReference type="NCBIfam" id="TIGR00229">
    <property type="entry name" value="sensory_box"/>
    <property type="match status" value="2"/>
</dbReference>
<dbReference type="Gene3D" id="3.30.450.20">
    <property type="entry name" value="PAS domain"/>
    <property type="match status" value="2"/>
</dbReference>
<evidence type="ECO:0000259" key="7">
    <source>
        <dbReference type="PROSITE" id="PS50109"/>
    </source>
</evidence>
<dbReference type="InterPro" id="IPR004358">
    <property type="entry name" value="Sig_transdc_His_kin-like_C"/>
</dbReference>
<dbReference type="KEGG" id="rci:RCIX1081"/>
<keyword evidence="11" id="KW-1185">Reference proteome</keyword>
<dbReference type="SUPFAM" id="SSF55874">
    <property type="entry name" value="ATPase domain of HSP90 chaperone/DNA topoisomerase II/histidine kinase"/>
    <property type="match status" value="1"/>
</dbReference>
<evidence type="ECO:0000259" key="8">
    <source>
        <dbReference type="PROSITE" id="PS50112"/>
    </source>
</evidence>
<dbReference type="PROSITE" id="PS50112">
    <property type="entry name" value="PAS"/>
    <property type="match status" value="1"/>
</dbReference>
<reference evidence="10 11" key="1">
    <citation type="journal article" date="2006" name="Science">
        <title>Genome of rice cluster I archaea -- the key methane producers in the rice rhizosphere.</title>
        <authorList>
            <person name="Erkel C."/>
            <person name="Kube M."/>
            <person name="Reinhardt R."/>
            <person name="Liesack W."/>
        </authorList>
    </citation>
    <scope>NUCLEOTIDE SEQUENCE [LARGE SCALE GENOMIC DNA]</scope>
    <source>
        <strain evidence="11">DSM 22066 / NBRC 105507 / MRE50</strain>
    </source>
</reference>
<accession>Q0W5E4</accession>
<dbReference type="GO" id="GO:0000155">
    <property type="term" value="F:phosphorelay sensor kinase activity"/>
    <property type="evidence" value="ECO:0007669"/>
    <property type="project" value="InterPro"/>
</dbReference>
<dbReference type="PANTHER" id="PTHR43304:SF1">
    <property type="entry name" value="PAC DOMAIN-CONTAINING PROTEIN"/>
    <property type="match status" value="1"/>
</dbReference>
<dbReference type="eggNOG" id="arCOG06516">
    <property type="taxonomic scope" value="Archaea"/>
</dbReference>
<feature type="domain" description="PAC" evidence="9">
    <location>
        <begin position="225"/>
        <end position="281"/>
    </location>
</feature>
<dbReference type="SUPFAM" id="SSF55785">
    <property type="entry name" value="PYP-like sensor domain (PAS domain)"/>
    <property type="match status" value="2"/>
</dbReference>
<keyword evidence="4" id="KW-0808">Transferase</keyword>
<dbReference type="Pfam" id="PF08448">
    <property type="entry name" value="PAS_4"/>
    <property type="match status" value="1"/>
</dbReference>
<dbReference type="PANTHER" id="PTHR43304">
    <property type="entry name" value="PHYTOCHROME-LIKE PROTEIN CPH1"/>
    <property type="match status" value="1"/>
</dbReference>
<evidence type="ECO:0000256" key="5">
    <source>
        <dbReference type="ARBA" id="ARBA00022777"/>
    </source>
</evidence>
<dbReference type="CDD" id="cd00130">
    <property type="entry name" value="PAS"/>
    <property type="match status" value="1"/>
</dbReference>
<dbReference type="STRING" id="351160.RCIX1081"/>
<feature type="domain" description="Histidine kinase" evidence="7">
    <location>
        <begin position="292"/>
        <end position="509"/>
    </location>
</feature>
<gene>
    <name evidence="10" type="ORF">RCIX1081</name>
</gene>
<organism evidence="10 11">
    <name type="scientific">Methanocella arvoryzae (strain DSM 22066 / NBRC 105507 / MRE50)</name>
    <dbReference type="NCBI Taxonomy" id="351160"/>
    <lineage>
        <taxon>Archaea</taxon>
        <taxon>Methanobacteriati</taxon>
        <taxon>Methanobacteriota</taxon>
        <taxon>Stenosarchaea group</taxon>
        <taxon>Methanomicrobia</taxon>
        <taxon>Methanocellales</taxon>
        <taxon>Methanocellaceae</taxon>
        <taxon>Methanocella</taxon>
    </lineage>
</organism>
<dbReference type="Pfam" id="PF13426">
    <property type="entry name" value="PAS_9"/>
    <property type="match status" value="1"/>
</dbReference>
<dbReference type="CDD" id="cd00082">
    <property type="entry name" value="HisKA"/>
    <property type="match status" value="1"/>
</dbReference>
<dbReference type="InterPro" id="IPR003661">
    <property type="entry name" value="HisK_dim/P_dom"/>
</dbReference>
<evidence type="ECO:0000259" key="9">
    <source>
        <dbReference type="PROSITE" id="PS50113"/>
    </source>
</evidence>
<dbReference type="PROSITE" id="PS50113">
    <property type="entry name" value="PAC"/>
    <property type="match status" value="2"/>
</dbReference>
<keyword evidence="5 10" id="KW-0418">Kinase</keyword>
<evidence type="ECO:0000256" key="6">
    <source>
        <dbReference type="SAM" id="MobiDB-lite"/>
    </source>
</evidence>
<dbReference type="InterPro" id="IPR013656">
    <property type="entry name" value="PAS_4"/>
</dbReference>
<dbReference type="PRINTS" id="PR00344">
    <property type="entry name" value="BCTRLSENSOR"/>
</dbReference>
<dbReference type="EC" id="2.7.13.3" evidence="2"/>
<dbReference type="Proteomes" id="UP000000663">
    <property type="component" value="Chromosome"/>
</dbReference>
<protein>
    <recommendedName>
        <fullName evidence="2">histidine kinase</fullName>
        <ecNumber evidence="2">2.7.13.3</ecNumber>
    </recommendedName>
</protein>
<sequence length="518" mass="58721">MSRPTYTVKPGIRPKPGKIAGSVPDQRVDQEERLRLTQYSMDHFPESAIWTDMEARILYVNDATCDMLGYTRDELLAMSVSDIAPNYSRDRFAAFIQSIQERKALTFESEHVTKSGRRIPVEVTTHYQKYGAQEYIISFSRDISGRKQVEDTLRKNEKFLNHIFNSFQDGIGILDKDLNIVRVNRIMENWHPYMMPLQGKKCYHAFHCRDKPCEVCPSLRAMKLKTMQSEIVPLHGEHGEQKGWLEIYSFPLLDDRGDLTGVIEHVRDITARKRAEDALEETKTRAELYLDLMSHDINNMNHAGIGFLELLLDSPRLDRQERMLLHKAIDSLEGSTRIIRNVRKLQMAQSGEMRSHKVDVGQVLDEVKSHYAGTRGEALVDYDRPAGCEVMANELLFDVFSNLVGNAIKHSAEKGRPVVKVRAGRSAEGGRVYCRITVEDDGPGVPDEMKDKIFGRLRRGETKAGGKGLGLYLVKYLVESYGGKVWVEDRVSGDHTRGARFVVMIPAAEPEAAPDVPG</sequence>